<dbReference type="Proteomes" id="UP000095280">
    <property type="component" value="Unplaced"/>
</dbReference>
<feature type="transmembrane region" description="Helical" evidence="6">
    <location>
        <begin position="841"/>
        <end position="864"/>
    </location>
</feature>
<dbReference type="GO" id="GO:0032224">
    <property type="term" value="P:positive regulation of synaptic transmission, cholinergic"/>
    <property type="evidence" value="ECO:0007669"/>
    <property type="project" value="TreeGrafter"/>
</dbReference>
<dbReference type="GO" id="GO:0005886">
    <property type="term" value="C:plasma membrane"/>
    <property type="evidence" value="ECO:0007669"/>
    <property type="project" value="TreeGrafter"/>
</dbReference>
<evidence type="ECO:0000313" key="8">
    <source>
        <dbReference type="Proteomes" id="UP000095280"/>
    </source>
</evidence>
<feature type="transmembrane region" description="Helical" evidence="6">
    <location>
        <begin position="425"/>
        <end position="444"/>
    </location>
</feature>
<comment type="subcellular location">
    <subcellularLocation>
        <location evidence="1">Membrane</location>
        <topology evidence="1">Multi-pass membrane protein</topology>
    </subcellularLocation>
</comment>
<dbReference type="Gene3D" id="1.10.287.70">
    <property type="match status" value="2"/>
</dbReference>
<dbReference type="GO" id="GO:0032230">
    <property type="term" value="P:positive regulation of synaptic transmission, GABAergic"/>
    <property type="evidence" value="ECO:0007669"/>
    <property type="project" value="TreeGrafter"/>
</dbReference>
<dbReference type="GO" id="GO:0005261">
    <property type="term" value="F:monoatomic cation channel activity"/>
    <property type="evidence" value="ECO:0007669"/>
    <property type="project" value="InterPro"/>
</dbReference>
<dbReference type="InterPro" id="IPR027359">
    <property type="entry name" value="Volt_channel_dom_sf"/>
</dbReference>
<evidence type="ECO:0000256" key="4">
    <source>
        <dbReference type="ARBA" id="ARBA00023136"/>
    </source>
</evidence>
<feature type="transmembrane region" description="Helical" evidence="6">
    <location>
        <begin position="636"/>
        <end position="658"/>
    </location>
</feature>
<evidence type="ECO:0000313" key="9">
    <source>
        <dbReference type="WBParaSite" id="maker-unitig_25388-snap-gene-0.2-mRNA-1"/>
    </source>
</evidence>
<dbReference type="WBParaSite" id="maker-unitig_25388-snap-gene-0.2-mRNA-1">
    <property type="protein sequence ID" value="maker-unitig_25388-snap-gene-0.2-mRNA-1"/>
    <property type="gene ID" value="maker-unitig_25388-snap-gene-0.2"/>
</dbReference>
<keyword evidence="8" id="KW-1185">Reference proteome</keyword>
<feature type="transmembrane region" description="Helical" evidence="6">
    <location>
        <begin position="734"/>
        <end position="752"/>
    </location>
</feature>
<dbReference type="PANTHER" id="PTHR46141">
    <property type="entry name" value="SODIUM LEAK CHANNEL NON-SELECTIVE PROTEIN"/>
    <property type="match status" value="1"/>
</dbReference>
<evidence type="ECO:0000256" key="5">
    <source>
        <dbReference type="SAM" id="MobiDB-lite"/>
    </source>
</evidence>
<proteinExistence type="predicted"/>
<dbReference type="InterPro" id="IPR005821">
    <property type="entry name" value="Ion_trans_dom"/>
</dbReference>
<dbReference type="InterPro" id="IPR028823">
    <property type="entry name" value="NALCN"/>
</dbReference>
<feature type="compositionally biased region" description="Acidic residues" evidence="5">
    <location>
        <begin position="1130"/>
        <end position="1140"/>
    </location>
</feature>
<evidence type="ECO:0000259" key="7">
    <source>
        <dbReference type="Pfam" id="PF00520"/>
    </source>
</evidence>
<feature type="compositionally biased region" description="Gly residues" evidence="5">
    <location>
        <begin position="1073"/>
        <end position="1088"/>
    </location>
</feature>
<feature type="domain" description="Ion transport" evidence="7">
    <location>
        <begin position="812"/>
        <end position="902"/>
    </location>
</feature>
<accession>A0A1I8F992</accession>
<sequence length="1215" mass="135009">MLDTMNSMHDFIENTAHMGDFNDTELALLDAGIWKTNNGTMSDDFYIERQLRAVLAHLAAMLTARLLLYRALLLRAARMAATASSGWSAQMPLNRTWSSVLSLFIAVILDNLELGEDVKKLKQRKMREISAETQQKLPLRLRVFEKFPNRPQMISLGRLIGDFLLPRIRDSFMRQLPTTLPQLSTWTRPTIGRSAGGRPAAKLHNLLNNEGKLMAVNFLLETAASGWSRAALTGWSWATFAHRSLLGVQHQIRQHDRRSRGRPLLSELASKPGHAGKPSVSVDSASLGQATAGQNGAQWNRGHFQLTSARRNAGQKALQAERLRTQQEAELRENHPFFDKPLFAVGAGESPEGSVQAAVWTPATTRAAATRTELKIACWDKGALRLLGLVTYLDWVMIAVTVLSITCMTFETLNERVMNTAWLRAAEYIFFVAMTTELTLKVVANDFSSRRWRLCATSTVWLDLFIYATSLLYMCYMLARENCASGSIEQWPDGVPLPPAAAHLQPGAAAYAELYTSWSAASAKSSWCPCCCSYSSSSSPSTEFHLFGGRLGICNDRSKTTKEECVGTFEREVFVTRLRLEASRRGSWCPGCGPTARNFNFDTIGGALLAPVLSLEGWVDVRDILMSRVHPSHADYIHLFVFIGCLIGLTLFVGVVVANYSENKGTALLTVDQRRWLDLKGRIKLTQPLRIPPRPNVAARRQMGPGQGSGLRCGAERQWLDDLMVDKQTNYTKYSAVPVLAMCAVTCTLLFVGRGLHEMHRADLLWLLAVLAQPLRRLGDRGRRPLAGAARHLAGPSGRSAALLREDFGWFVVVFRLFTLAGKHPTLKMLMLTVLMSTFKSFFIILGMFLLLLVYALSGVILFGNVKHGGGLNRQANFSHCWRATLLLLRIVTGEDWNKNHARLHGTSPCSYTNDEDALLSHTDIRQFQNTWNLLDDSRRGSISLRKCKILLRMLTGRLQIIDSGKLAYRSVDIRKSLQLPELLARQELEFTIEEEVAKADHQGLAGQLREAESAPTRPPSAAFSATCAPPTRQPTCCRRPRRRSRSLHRWTSLAVQPPPPPRRRKALSRKPSGGGYFESDDLGGGSGRPASLTMGAKRRRPARAANPPGGDSVGDGGEVAYEDPGGPDASDDADYDEENRDVIGGIERRHPLRRPAAAARRKRRSVTHFAHSSCQEVKDWWKSNMLLGPADGLVAKDLEDAFDEEEFDEDDGRF</sequence>
<feature type="region of interest" description="Disordered" evidence="5">
    <location>
        <begin position="1002"/>
        <end position="1165"/>
    </location>
</feature>
<dbReference type="Gene3D" id="1.20.120.350">
    <property type="entry name" value="Voltage-gated potassium channels. Chain C"/>
    <property type="match status" value="1"/>
</dbReference>
<keyword evidence="3 6" id="KW-1133">Transmembrane helix</keyword>
<evidence type="ECO:0000256" key="1">
    <source>
        <dbReference type="ARBA" id="ARBA00004141"/>
    </source>
</evidence>
<feature type="transmembrane region" description="Helical" evidence="6">
    <location>
        <begin position="383"/>
        <end position="405"/>
    </location>
</feature>
<dbReference type="PANTHER" id="PTHR46141:SF1">
    <property type="entry name" value="SODIUM LEAK CHANNEL NALCN"/>
    <property type="match status" value="1"/>
</dbReference>
<dbReference type="Pfam" id="PF00520">
    <property type="entry name" value="Ion_trans"/>
    <property type="match status" value="2"/>
</dbReference>
<organism evidence="8 9">
    <name type="scientific">Macrostomum lignano</name>
    <dbReference type="NCBI Taxonomy" id="282301"/>
    <lineage>
        <taxon>Eukaryota</taxon>
        <taxon>Metazoa</taxon>
        <taxon>Spiralia</taxon>
        <taxon>Lophotrochozoa</taxon>
        <taxon>Platyhelminthes</taxon>
        <taxon>Rhabditophora</taxon>
        <taxon>Macrostomorpha</taxon>
        <taxon>Macrostomida</taxon>
        <taxon>Macrostomidae</taxon>
        <taxon>Macrostomum</taxon>
    </lineage>
</organism>
<keyword evidence="2 6" id="KW-0812">Transmembrane</keyword>
<evidence type="ECO:0000256" key="3">
    <source>
        <dbReference type="ARBA" id="ARBA00022989"/>
    </source>
</evidence>
<protein>
    <submittedName>
        <fullName evidence="9">Ion_trans domain-containing protein</fullName>
    </submittedName>
</protein>
<feature type="domain" description="Ion transport" evidence="7">
    <location>
        <begin position="392"/>
        <end position="476"/>
    </location>
</feature>
<evidence type="ECO:0000256" key="6">
    <source>
        <dbReference type="SAM" id="Phobius"/>
    </source>
</evidence>
<dbReference type="AlphaFoldDB" id="A0A1I8F992"/>
<evidence type="ECO:0000256" key="2">
    <source>
        <dbReference type="ARBA" id="ARBA00022692"/>
    </source>
</evidence>
<keyword evidence="4 6" id="KW-0472">Membrane</keyword>
<feature type="transmembrane region" description="Helical" evidence="6">
    <location>
        <begin position="456"/>
        <end position="479"/>
    </location>
</feature>
<reference evidence="9" key="1">
    <citation type="submission" date="2016-11" db="UniProtKB">
        <authorList>
            <consortium name="WormBaseParasite"/>
        </authorList>
    </citation>
    <scope>IDENTIFICATION</scope>
</reference>
<feature type="compositionally biased region" description="Basic residues" evidence="5">
    <location>
        <begin position="1039"/>
        <end position="1049"/>
    </location>
</feature>
<name>A0A1I8F992_9PLAT</name>